<feature type="region of interest" description="Disordered" evidence="1">
    <location>
        <begin position="138"/>
        <end position="174"/>
    </location>
</feature>
<proteinExistence type="predicted"/>
<evidence type="ECO:0000313" key="3">
    <source>
        <dbReference type="Proteomes" id="UP000729913"/>
    </source>
</evidence>
<dbReference type="Proteomes" id="UP000729913">
    <property type="component" value="Unassembled WGS sequence"/>
</dbReference>
<gene>
    <name evidence="2" type="ORF">G9C98_008265</name>
</gene>
<feature type="compositionally biased region" description="Basic residues" evidence="1">
    <location>
        <begin position="138"/>
        <end position="147"/>
    </location>
</feature>
<sequence length="204" mass="23679">MNKIPDGIEKIVIDEGMNYSRLNNGLPTKKHTPQYLIDRCNYIQKTQDDLKHGLTVKEFLKMFPKCFEELQYTVKKLITDYELDSIEDEPNPSILDINRKNEETAGIHKSLKHLENITNKIDSRLSTGQVTINTWLQRKKKGRKKTNSKNLSKQLKKSCLSPMTKNQRSTSIEIPQISETVSRPLIHASNKIHEASTWEWDTEK</sequence>
<evidence type="ECO:0000256" key="1">
    <source>
        <dbReference type="SAM" id="MobiDB-lite"/>
    </source>
</evidence>
<protein>
    <submittedName>
        <fullName evidence="2">Uncharacterized protein</fullName>
    </submittedName>
</protein>
<evidence type="ECO:0000313" key="2">
    <source>
        <dbReference type="EMBL" id="KAG8039611.1"/>
    </source>
</evidence>
<dbReference type="EMBL" id="JAAOIC020000034">
    <property type="protein sequence ID" value="KAG8039611.1"/>
    <property type="molecule type" value="Genomic_DNA"/>
</dbReference>
<comment type="caution">
    <text evidence="2">The sequence shown here is derived from an EMBL/GenBank/DDBJ whole genome shotgun (WGS) entry which is preliminary data.</text>
</comment>
<keyword evidence="3" id="KW-1185">Reference proteome</keyword>
<organism evidence="2 3">
    <name type="scientific">Cotesia typhae</name>
    <dbReference type="NCBI Taxonomy" id="2053667"/>
    <lineage>
        <taxon>Eukaryota</taxon>
        <taxon>Metazoa</taxon>
        <taxon>Ecdysozoa</taxon>
        <taxon>Arthropoda</taxon>
        <taxon>Hexapoda</taxon>
        <taxon>Insecta</taxon>
        <taxon>Pterygota</taxon>
        <taxon>Neoptera</taxon>
        <taxon>Endopterygota</taxon>
        <taxon>Hymenoptera</taxon>
        <taxon>Apocrita</taxon>
        <taxon>Ichneumonoidea</taxon>
        <taxon>Braconidae</taxon>
        <taxon>Microgastrinae</taxon>
        <taxon>Cotesia</taxon>
    </lineage>
</organism>
<reference evidence="2" key="2">
    <citation type="submission" date="2021-04" db="EMBL/GenBank/DDBJ databases">
        <title>Genome-wide patterns of bracovirus chromosomal integration into multiple host tissues during parasitism.</title>
        <authorList>
            <person name="Chebbi M.A.C."/>
        </authorList>
    </citation>
    <scope>NUCLEOTIDE SEQUENCE</scope>
    <source>
        <tissue evidence="2">Whole body</tissue>
    </source>
</reference>
<dbReference type="AlphaFoldDB" id="A0A8J5QUP6"/>
<feature type="compositionally biased region" description="Polar residues" evidence="1">
    <location>
        <begin position="163"/>
        <end position="174"/>
    </location>
</feature>
<name>A0A8J5QUP6_9HYME</name>
<reference evidence="2" key="1">
    <citation type="submission" date="2020-03" db="EMBL/GenBank/DDBJ databases">
        <authorList>
            <person name="Chebbi M.A."/>
            <person name="Drezen J.M."/>
        </authorList>
    </citation>
    <scope>NUCLEOTIDE SEQUENCE</scope>
    <source>
        <tissue evidence="2">Whole body</tissue>
    </source>
</reference>
<feature type="compositionally biased region" description="Low complexity" evidence="1">
    <location>
        <begin position="148"/>
        <end position="161"/>
    </location>
</feature>
<accession>A0A8J5QUP6</accession>